<accession>A0ACB9ZWZ6</accession>
<gene>
    <name evidence="1" type="ORF">M9H77_30221</name>
</gene>
<sequence>MGAVVGFLQPGWPQIIQQLPPDWAQPSIKSNSFFGQLGYICTRKLLNLRTTEEKELDYSQSQHPGQPSEAKDCKKTPPNHPTPTTNHDQPLPESKSYRNKLTSREWDSQHHPATTQQTRGSRNQPIPKAKQTKPTPH</sequence>
<comment type="caution">
    <text evidence="1">The sequence shown here is derived from an EMBL/GenBank/DDBJ whole genome shotgun (WGS) entry which is preliminary data.</text>
</comment>
<protein>
    <submittedName>
        <fullName evidence="1">Uncharacterized protein</fullName>
    </submittedName>
</protein>
<dbReference type="EMBL" id="CM044707">
    <property type="protein sequence ID" value="KAI5653034.1"/>
    <property type="molecule type" value="Genomic_DNA"/>
</dbReference>
<proteinExistence type="predicted"/>
<evidence type="ECO:0000313" key="2">
    <source>
        <dbReference type="Proteomes" id="UP001060085"/>
    </source>
</evidence>
<organism evidence="1 2">
    <name type="scientific">Catharanthus roseus</name>
    <name type="common">Madagascar periwinkle</name>
    <name type="synonym">Vinca rosea</name>
    <dbReference type="NCBI Taxonomy" id="4058"/>
    <lineage>
        <taxon>Eukaryota</taxon>
        <taxon>Viridiplantae</taxon>
        <taxon>Streptophyta</taxon>
        <taxon>Embryophyta</taxon>
        <taxon>Tracheophyta</taxon>
        <taxon>Spermatophyta</taxon>
        <taxon>Magnoliopsida</taxon>
        <taxon>eudicotyledons</taxon>
        <taxon>Gunneridae</taxon>
        <taxon>Pentapetalae</taxon>
        <taxon>asterids</taxon>
        <taxon>lamiids</taxon>
        <taxon>Gentianales</taxon>
        <taxon>Apocynaceae</taxon>
        <taxon>Rauvolfioideae</taxon>
        <taxon>Vinceae</taxon>
        <taxon>Catharanthinae</taxon>
        <taxon>Catharanthus</taxon>
    </lineage>
</organism>
<reference evidence="2" key="1">
    <citation type="journal article" date="2023" name="Nat. Plants">
        <title>Single-cell RNA sequencing provides a high-resolution roadmap for understanding the multicellular compartmentation of specialized metabolism.</title>
        <authorList>
            <person name="Sun S."/>
            <person name="Shen X."/>
            <person name="Li Y."/>
            <person name="Li Y."/>
            <person name="Wang S."/>
            <person name="Li R."/>
            <person name="Zhang H."/>
            <person name="Shen G."/>
            <person name="Guo B."/>
            <person name="Wei J."/>
            <person name="Xu J."/>
            <person name="St-Pierre B."/>
            <person name="Chen S."/>
            <person name="Sun C."/>
        </authorList>
    </citation>
    <scope>NUCLEOTIDE SEQUENCE [LARGE SCALE GENOMIC DNA]</scope>
</reference>
<evidence type="ECO:0000313" key="1">
    <source>
        <dbReference type="EMBL" id="KAI5653034.1"/>
    </source>
</evidence>
<name>A0ACB9ZWZ6_CATRO</name>
<keyword evidence="2" id="KW-1185">Reference proteome</keyword>
<dbReference type="Proteomes" id="UP001060085">
    <property type="component" value="Linkage Group LG07"/>
</dbReference>